<reference evidence="2 3" key="1">
    <citation type="submission" date="2017-06" db="EMBL/GenBank/DDBJ databases">
        <authorList>
            <consortium name="Pathogen Informatics"/>
        </authorList>
    </citation>
    <scope>NUCLEOTIDE SEQUENCE [LARGE SCALE GENOMIC DNA]</scope>
    <source>
        <strain evidence="2 3">NCTC11865</strain>
    </source>
</reference>
<dbReference type="InterPro" id="IPR043129">
    <property type="entry name" value="ATPase_NBD"/>
</dbReference>
<name>A0A239WEA6_9ACTN</name>
<proteinExistence type="predicted"/>
<dbReference type="RefSeq" id="WP_021104843.1">
    <property type="nucleotide sequence ID" value="NZ_LT906441.1"/>
</dbReference>
<evidence type="ECO:0000259" key="1">
    <source>
        <dbReference type="Pfam" id="PF02541"/>
    </source>
</evidence>
<gene>
    <name evidence="2" type="primary">gppA</name>
    <name evidence="2" type="ORF">SAMEA4412665_00860</name>
</gene>
<dbReference type="InterPro" id="IPR003695">
    <property type="entry name" value="Ppx_GppA_N"/>
</dbReference>
<protein>
    <submittedName>
        <fullName evidence="2">Guanosine-5'-triphosphate,3'-diphosphate pyrophosphatase</fullName>
        <ecNumber evidence="2">3.6.1.40</ecNumber>
    </submittedName>
</protein>
<organism evidence="2 3">
    <name type="scientific">Cutibacterium granulosum</name>
    <dbReference type="NCBI Taxonomy" id="33011"/>
    <lineage>
        <taxon>Bacteria</taxon>
        <taxon>Bacillati</taxon>
        <taxon>Actinomycetota</taxon>
        <taxon>Actinomycetes</taxon>
        <taxon>Propionibacteriales</taxon>
        <taxon>Propionibacteriaceae</taxon>
        <taxon>Cutibacterium</taxon>
    </lineage>
</organism>
<dbReference type="PANTHER" id="PTHR30005">
    <property type="entry name" value="EXOPOLYPHOSPHATASE"/>
    <property type="match status" value="1"/>
</dbReference>
<accession>A0A239WEA6</accession>
<dbReference type="EMBL" id="LT906441">
    <property type="protein sequence ID" value="SNV32841.1"/>
    <property type="molecule type" value="Genomic_DNA"/>
</dbReference>
<dbReference type="GO" id="GO:0008894">
    <property type="term" value="F:guanosine-5'-triphosphate,3'-diphosphate diphosphatase activity"/>
    <property type="evidence" value="ECO:0007669"/>
    <property type="project" value="UniProtKB-EC"/>
</dbReference>
<dbReference type="eggNOG" id="COG0248">
    <property type="taxonomic scope" value="Bacteria"/>
</dbReference>
<dbReference type="Gene3D" id="3.30.420.40">
    <property type="match status" value="1"/>
</dbReference>
<dbReference type="Pfam" id="PF02541">
    <property type="entry name" value="Ppx-GppA"/>
    <property type="match status" value="1"/>
</dbReference>
<dbReference type="InterPro" id="IPR050273">
    <property type="entry name" value="GppA/Ppx_hydrolase"/>
</dbReference>
<dbReference type="SUPFAM" id="SSF53067">
    <property type="entry name" value="Actin-like ATPase domain"/>
    <property type="match status" value="2"/>
</dbReference>
<dbReference type="CDD" id="cd24119">
    <property type="entry name" value="ASKHA_NBD_MtPPX2-like"/>
    <property type="match status" value="1"/>
</dbReference>
<dbReference type="PANTHER" id="PTHR30005:SF13">
    <property type="entry name" value="EXOPOLYPHOSPHATASE 2"/>
    <property type="match status" value="1"/>
</dbReference>
<evidence type="ECO:0000313" key="3">
    <source>
        <dbReference type="Proteomes" id="UP000215332"/>
    </source>
</evidence>
<dbReference type="EC" id="3.6.1.40" evidence="2"/>
<keyword evidence="2" id="KW-0378">Hydrolase</keyword>
<dbReference type="Gene3D" id="3.30.420.150">
    <property type="entry name" value="Exopolyphosphatase. Domain 2"/>
    <property type="match status" value="1"/>
</dbReference>
<dbReference type="KEGG" id="cgrn:4412665_00860"/>
<evidence type="ECO:0000313" key="2">
    <source>
        <dbReference type="EMBL" id="SNV32841.1"/>
    </source>
</evidence>
<feature type="domain" description="Ppx/GppA phosphatase N-terminal" evidence="1">
    <location>
        <begin position="35"/>
        <end position="308"/>
    </location>
</feature>
<dbReference type="AlphaFoldDB" id="A0A239WEA6"/>
<dbReference type="Proteomes" id="UP000215332">
    <property type="component" value="Chromosome 1"/>
</dbReference>
<sequence>MSTSTPPVAVIDCGTNSIRLLIASLDEQGGLVEHARKLELVRLGQGVDATGAFHPDALHRTFDACEKYRHFIEASGCDTIRFVATSAARDVSNRDEFEAGVRQRLGVVPEVIPGLQEARLSFSGAVSGVSCPADPILVVDCGGGSTELVLGRLDGSIISSVSLDVGSVRLRERFLHDDPPTAEQKDQARALVAGLLDNCAVDVAEVRTVIGVAGTVTSLSAINQGLREYDRAAVHRSVLDAADVHALAERLLCATVDEAETMGPLKRRRAEVICAGALIIDELVGRLSCSQLVVSEADILDGIALDLLRR</sequence>